<evidence type="ECO:0000313" key="1">
    <source>
        <dbReference type="EMBL" id="ASO21506.1"/>
    </source>
</evidence>
<proteinExistence type="predicted"/>
<gene>
    <name evidence="1" type="ORF">AHOG_19420</name>
</gene>
<accession>A0A221W784</accession>
<dbReference type="RefSeq" id="WP_157736923.1">
    <property type="nucleotide sequence ID" value="NZ_CP022521.1"/>
</dbReference>
<dbReference type="EMBL" id="CP022521">
    <property type="protein sequence ID" value="ASO21506.1"/>
    <property type="molecule type" value="Genomic_DNA"/>
</dbReference>
<dbReference type="Proteomes" id="UP000204221">
    <property type="component" value="Chromosome"/>
</dbReference>
<name>A0A221W784_9PSEU</name>
<keyword evidence="2" id="KW-1185">Reference proteome</keyword>
<organism evidence="1 2">
    <name type="scientific">Actinoalloteichus hoggarensis</name>
    <dbReference type="NCBI Taxonomy" id="1470176"/>
    <lineage>
        <taxon>Bacteria</taxon>
        <taxon>Bacillati</taxon>
        <taxon>Actinomycetota</taxon>
        <taxon>Actinomycetes</taxon>
        <taxon>Pseudonocardiales</taxon>
        <taxon>Pseudonocardiaceae</taxon>
        <taxon>Actinoalloteichus</taxon>
    </lineage>
</organism>
<sequence>MTTTAPLTAISDHALEFPQGEADYILEQTAGIGDNAVHEAIESIRGILGNRAAILQAEEAWGVNAKREIAAAASLVSACRSDLAAFWQGGAADSFNIYIDHVEATCSAAEAAFGEIASLLQEMESKMVEVYVQALDFMAACAANLAEAAGGVLAAAEDLLFGVSQAVLGAAARFIEDVNQLLTGLLSAAAAFDQQGRSARSAVIDIDVPQTVPRSATDTAGWNVRERPAQ</sequence>
<dbReference type="AlphaFoldDB" id="A0A221W784"/>
<protein>
    <submittedName>
        <fullName evidence="1">Uncharacterized protein</fullName>
    </submittedName>
</protein>
<dbReference type="OrthoDB" id="3700074at2"/>
<reference evidence="1 2" key="1">
    <citation type="submission" date="2017-07" db="EMBL/GenBank/DDBJ databases">
        <title>Complete genome sequence of Actinoalloteichus hoggarensis DSM 45943, type strain of Actinoalloteichus hoggarensis.</title>
        <authorList>
            <person name="Ruckert C."/>
            <person name="Nouioui I."/>
            <person name="Willmese J."/>
            <person name="van Wezel G."/>
            <person name="Klenk H.-P."/>
            <person name="Kalinowski J."/>
            <person name="Zotchev S.B."/>
        </authorList>
    </citation>
    <scope>NUCLEOTIDE SEQUENCE [LARGE SCALE GENOMIC DNA]</scope>
    <source>
        <strain evidence="1 2">DSM 45943</strain>
    </source>
</reference>
<dbReference type="KEGG" id="ahg:AHOG_19420"/>
<evidence type="ECO:0000313" key="2">
    <source>
        <dbReference type="Proteomes" id="UP000204221"/>
    </source>
</evidence>